<dbReference type="PANTHER" id="PTHR35506">
    <property type="entry name" value="OS02G0135600 PROTEIN"/>
    <property type="match status" value="1"/>
</dbReference>
<sequence length="308" mass="33499">MADKPSRALILYGYGLAPLISPSHSHIHSVASRGCCGFLALDDPSPSPVTEDEKLMREVAQLLDASEAFCSADGEKGSTEDLKKVPSIAERFMGMSAAIVTGAPAVKCFGEKLGFTAVESVSVNLRDGQSSEVAAMELLKLLGFEGGKTLDKDHFDLVFLHLGAHIKENGQHEVECMNSLIGSILQAAQPRSEIGSRLHLSVVMSYGSVMEDDPNLSLMSLQDGNSSGYSSLLPRQSYTLKGVNLRNGIRHHNPMLIAQWQDAVTRKDLAEDFSFNEFRKHSGNLAIPADRFVYEVAFKLWKAPKYGA</sequence>
<evidence type="ECO:0000313" key="1">
    <source>
        <dbReference type="EMBL" id="MBA4648353.1"/>
    </source>
</evidence>
<dbReference type="EMBL" id="GISG01155274">
    <property type="protein sequence ID" value="MBA4648353.1"/>
    <property type="molecule type" value="Transcribed_RNA"/>
</dbReference>
<dbReference type="AlphaFoldDB" id="A0A7C8ZRC2"/>
<dbReference type="PANTHER" id="PTHR35506:SF1">
    <property type="entry name" value="OS02G0135600 PROTEIN"/>
    <property type="match status" value="1"/>
</dbReference>
<dbReference type="EMBL" id="GISG01155273">
    <property type="protein sequence ID" value="MBA4648352.1"/>
    <property type="molecule type" value="Transcribed_RNA"/>
</dbReference>
<reference evidence="1" key="1">
    <citation type="journal article" date="2013" name="J. Plant Res.">
        <title>Effect of fungi and light on seed germination of three Opuntia species from semiarid lands of central Mexico.</title>
        <authorList>
            <person name="Delgado-Sanchez P."/>
            <person name="Jimenez-Bremont J.F."/>
            <person name="Guerrero-Gonzalez Mde L."/>
            <person name="Flores J."/>
        </authorList>
    </citation>
    <scope>NUCLEOTIDE SEQUENCE</scope>
    <source>
        <tissue evidence="1">Cladode</tissue>
    </source>
</reference>
<accession>A0A7C8ZRC2</accession>
<reference evidence="1" key="2">
    <citation type="submission" date="2020-07" db="EMBL/GenBank/DDBJ databases">
        <authorList>
            <person name="Vera ALvarez R."/>
            <person name="Arias-Moreno D.M."/>
            <person name="Jimenez-Jacinto V."/>
            <person name="Jimenez-Bremont J.F."/>
            <person name="Swaminathan K."/>
            <person name="Moose S.P."/>
            <person name="Guerrero-Gonzalez M.L."/>
            <person name="Marino-Ramirez L."/>
            <person name="Landsman D."/>
            <person name="Rodriguez-Kessler M."/>
            <person name="Delgado-Sanchez P."/>
        </authorList>
    </citation>
    <scope>NUCLEOTIDE SEQUENCE</scope>
    <source>
        <tissue evidence="1">Cladode</tissue>
    </source>
</reference>
<name>A0A7C8ZRC2_OPUST</name>
<proteinExistence type="predicted"/>
<organism evidence="1">
    <name type="scientific">Opuntia streptacantha</name>
    <name type="common">Prickly pear cactus</name>
    <name type="synonym">Opuntia cardona</name>
    <dbReference type="NCBI Taxonomy" id="393608"/>
    <lineage>
        <taxon>Eukaryota</taxon>
        <taxon>Viridiplantae</taxon>
        <taxon>Streptophyta</taxon>
        <taxon>Embryophyta</taxon>
        <taxon>Tracheophyta</taxon>
        <taxon>Spermatophyta</taxon>
        <taxon>Magnoliopsida</taxon>
        <taxon>eudicotyledons</taxon>
        <taxon>Gunneridae</taxon>
        <taxon>Pentapetalae</taxon>
        <taxon>Caryophyllales</taxon>
        <taxon>Cactineae</taxon>
        <taxon>Cactaceae</taxon>
        <taxon>Opuntioideae</taxon>
        <taxon>Opuntia</taxon>
    </lineage>
</organism>
<protein>
    <submittedName>
        <fullName evidence="1">Uncharacterized protein</fullName>
    </submittedName>
</protein>